<keyword evidence="6 8" id="KW-0482">Metalloprotease</keyword>
<evidence type="ECO:0000256" key="3">
    <source>
        <dbReference type="ARBA" id="ARBA00022670"/>
    </source>
</evidence>
<evidence type="ECO:0000256" key="6">
    <source>
        <dbReference type="ARBA" id="ARBA00023049"/>
    </source>
</evidence>
<evidence type="ECO:0000256" key="1">
    <source>
        <dbReference type="ARBA" id="ARBA00001947"/>
    </source>
</evidence>
<dbReference type="RefSeq" id="WP_253763353.1">
    <property type="nucleotide sequence ID" value="NZ_JAMZDZ010000001.1"/>
</dbReference>
<feature type="transmembrane region" description="Helical" evidence="7">
    <location>
        <begin position="119"/>
        <end position="144"/>
    </location>
</feature>
<dbReference type="PANTHER" id="PTHR39188">
    <property type="entry name" value="MEMBRANE-ASSOCIATED ZINC METALLOPROTEASE M50B"/>
    <property type="match status" value="1"/>
</dbReference>
<evidence type="ECO:0000256" key="4">
    <source>
        <dbReference type="ARBA" id="ARBA00022801"/>
    </source>
</evidence>
<feature type="transmembrane region" description="Helical" evidence="7">
    <location>
        <begin position="314"/>
        <end position="337"/>
    </location>
</feature>
<keyword evidence="4" id="KW-0378">Hydrolase</keyword>
<comment type="cofactor">
    <cofactor evidence="1">
        <name>Zn(2+)</name>
        <dbReference type="ChEBI" id="CHEBI:29105"/>
    </cofactor>
</comment>
<name>A0ABV8LMV1_9ACTN</name>
<sequence length="384" mass="41057">MTATELPKTQQPRVRPDLLISRELGRGPDRIHLLKAPGGATFEVSPKERFVISRLNGLLSMAEIGDQYAARFARRLGPAQWSQLLWALGQRELLDTGGPPVAPIRQRPALRRLAEVSRWIFTGPTGVVLAAGLLAMYACLAPAVPRLWRDATGAFGDWRSMLMMGALTYLSAMLHELAHAVAATRFGCAAVRINLVALSCKVEDYPFLPSRVQQVVVAAAGGVLNSVLVVPFAVAWPLLPPGSAGRSFAAAAVLCGAVQSLVNFVPVAPLDGYKMLSHLLGLVSLGPESRRYLWSRPRKWLTGRGLPYPRSARIALGLYGLAWHTATAAAATLVVYAAGSLLAPFLGPAGYAGSAAVVVLTLTLWLTARPPRPVRAGSTQQPVM</sequence>
<gene>
    <name evidence="8" type="ORF">ACFOZ4_14410</name>
</gene>
<evidence type="ECO:0000313" key="9">
    <source>
        <dbReference type="Proteomes" id="UP001595816"/>
    </source>
</evidence>
<dbReference type="Proteomes" id="UP001595816">
    <property type="component" value="Unassembled WGS sequence"/>
</dbReference>
<dbReference type="GO" id="GO:0008237">
    <property type="term" value="F:metallopeptidase activity"/>
    <property type="evidence" value="ECO:0007669"/>
    <property type="project" value="UniProtKB-KW"/>
</dbReference>
<accession>A0ABV8LMV1</accession>
<evidence type="ECO:0000256" key="5">
    <source>
        <dbReference type="ARBA" id="ARBA00022833"/>
    </source>
</evidence>
<feature type="transmembrane region" description="Helical" evidence="7">
    <location>
        <begin position="349"/>
        <end position="368"/>
    </location>
</feature>
<evidence type="ECO:0000256" key="7">
    <source>
        <dbReference type="SAM" id="Phobius"/>
    </source>
</evidence>
<keyword evidence="5" id="KW-0862">Zinc</keyword>
<comment type="similarity">
    <text evidence="2">Belongs to the peptidase M50B family.</text>
</comment>
<reference evidence="9" key="1">
    <citation type="journal article" date="2019" name="Int. J. Syst. Evol. Microbiol.">
        <title>The Global Catalogue of Microorganisms (GCM) 10K type strain sequencing project: providing services to taxonomists for standard genome sequencing and annotation.</title>
        <authorList>
            <consortium name="The Broad Institute Genomics Platform"/>
            <consortium name="The Broad Institute Genome Sequencing Center for Infectious Disease"/>
            <person name="Wu L."/>
            <person name="Ma J."/>
        </authorList>
    </citation>
    <scope>NUCLEOTIDE SEQUENCE [LARGE SCALE GENOMIC DNA]</scope>
    <source>
        <strain evidence="9">CGMCC 4.7289</strain>
    </source>
</reference>
<keyword evidence="7" id="KW-0472">Membrane</keyword>
<feature type="transmembrane region" description="Helical" evidence="7">
    <location>
        <begin position="215"/>
        <end position="236"/>
    </location>
</feature>
<evidence type="ECO:0000313" key="8">
    <source>
        <dbReference type="EMBL" id="MFC4131798.1"/>
    </source>
</evidence>
<keyword evidence="7" id="KW-1133">Transmembrane helix</keyword>
<dbReference type="PANTHER" id="PTHR39188:SF3">
    <property type="entry name" value="STAGE IV SPORULATION PROTEIN FB"/>
    <property type="match status" value="1"/>
</dbReference>
<comment type="caution">
    <text evidence="8">The sequence shown here is derived from an EMBL/GenBank/DDBJ whole genome shotgun (WGS) entry which is preliminary data.</text>
</comment>
<proteinExistence type="inferred from homology"/>
<feature type="transmembrane region" description="Helical" evidence="7">
    <location>
        <begin position="248"/>
        <end position="269"/>
    </location>
</feature>
<organism evidence="8 9">
    <name type="scientific">Hamadaea flava</name>
    <dbReference type="NCBI Taxonomy" id="1742688"/>
    <lineage>
        <taxon>Bacteria</taxon>
        <taxon>Bacillati</taxon>
        <taxon>Actinomycetota</taxon>
        <taxon>Actinomycetes</taxon>
        <taxon>Micromonosporales</taxon>
        <taxon>Micromonosporaceae</taxon>
        <taxon>Hamadaea</taxon>
    </lineage>
</organism>
<keyword evidence="9" id="KW-1185">Reference proteome</keyword>
<keyword evidence="7" id="KW-0812">Transmembrane</keyword>
<dbReference type="EMBL" id="JBHSAY010000008">
    <property type="protein sequence ID" value="MFC4131798.1"/>
    <property type="molecule type" value="Genomic_DNA"/>
</dbReference>
<evidence type="ECO:0000256" key="2">
    <source>
        <dbReference type="ARBA" id="ARBA00007931"/>
    </source>
</evidence>
<protein>
    <submittedName>
        <fullName evidence="8">Metalloprotease</fullName>
    </submittedName>
</protein>
<keyword evidence="3" id="KW-0645">Protease</keyword>